<accession>A0A319D1H4</accession>
<evidence type="ECO:0000256" key="3">
    <source>
        <dbReference type="ARBA" id="ARBA00022857"/>
    </source>
</evidence>
<dbReference type="STRING" id="1448320.A0A319D1H4"/>
<dbReference type="PROSITE" id="PS50065">
    <property type="entry name" value="HMG_COA_REDUCTASE_4"/>
    <property type="match status" value="1"/>
</dbReference>
<dbReference type="InterPro" id="IPR023076">
    <property type="entry name" value="HMG_CoA_Rdtase_CS"/>
</dbReference>
<evidence type="ECO:0000256" key="4">
    <source>
        <dbReference type="ARBA" id="ARBA00022955"/>
    </source>
</evidence>
<comment type="similarity">
    <text evidence="1">Belongs to the HMG-CoA reductase family.</text>
</comment>
<proteinExistence type="inferred from homology"/>
<dbReference type="InterPro" id="IPR023074">
    <property type="entry name" value="HMG_CoA_Rdtase_cat_sf"/>
</dbReference>
<feature type="transmembrane region" description="Helical" evidence="9">
    <location>
        <begin position="344"/>
        <end position="364"/>
    </location>
</feature>
<sequence length="384" mass="41136">MASRNTNARSRFEEAVKGLKHITDHQSDPAGIHIENFIGYTRVPVGLAGPLRVRESDNPSEDVYAPLATTEAALVASCSRGCKAFNRCGGIHFETLSDAMSRTPSFAFSSPSEALGFARQVPSLQSDLARVAESSSRHLRLLKLTPTVIGSNTHVHFNYTCGDAAGQNMVSIATHRACHWFLGSSHAKALNIKAFLLEGNLSSDKKPSWANISKRPRGAEVMAWGSITNEVAQEILQCSTAQLYATFRGMVDGGIRTGVHGNGANAMNVVAAIFIATGQDAASVSESCWNQLTPEYDYETKVLTLSLYIPSMPVGVVGGGTHLPSQREALEIMQCSGTGKKRRLAGLIAAFALALDLSTIAAFTNDTFAQSHDRLRAKLGNAKL</sequence>
<dbReference type="EC" id="1.1.1.34" evidence="2"/>
<keyword evidence="9" id="KW-1133">Transmembrane helix</keyword>
<name>A0A319D1H4_9EURO</name>
<keyword evidence="8" id="KW-0753">Steroid metabolism</keyword>
<dbReference type="CDD" id="cd00643">
    <property type="entry name" value="HMG-CoA_reductase_classI"/>
    <property type="match status" value="1"/>
</dbReference>
<evidence type="ECO:0000313" key="11">
    <source>
        <dbReference type="Proteomes" id="UP000247810"/>
    </source>
</evidence>
<keyword evidence="4" id="KW-0752">Steroid biosynthesis</keyword>
<dbReference type="VEuPathDB" id="FungiDB:BO71DRAFT_359988"/>
<dbReference type="InterPro" id="IPR009023">
    <property type="entry name" value="HMG_CoA_Rdtase_NAD(P)-bd_sf"/>
</dbReference>
<keyword evidence="4" id="KW-0443">Lipid metabolism</keyword>
<dbReference type="Pfam" id="PF00368">
    <property type="entry name" value="HMG-CoA_red"/>
    <property type="match status" value="1"/>
</dbReference>
<evidence type="ECO:0000256" key="2">
    <source>
        <dbReference type="ARBA" id="ARBA00012999"/>
    </source>
</evidence>
<keyword evidence="3" id="KW-0521">NADP</keyword>
<dbReference type="PANTHER" id="PTHR10572:SF24">
    <property type="entry name" value="3-HYDROXY-3-METHYLGLUTARYL-COENZYME A REDUCTASE"/>
    <property type="match status" value="1"/>
</dbReference>
<protein>
    <recommendedName>
        <fullName evidence="2">hydroxymethylglutaryl-CoA reductase (NADPH)</fullName>
        <ecNumber evidence="2">1.1.1.34</ecNumber>
    </recommendedName>
</protein>
<dbReference type="PANTHER" id="PTHR10572">
    <property type="entry name" value="3-HYDROXY-3-METHYLGLUTARYL-COENZYME A REDUCTASE"/>
    <property type="match status" value="1"/>
</dbReference>
<dbReference type="PROSITE" id="PS00318">
    <property type="entry name" value="HMG_COA_REDUCTASE_2"/>
    <property type="match status" value="1"/>
</dbReference>
<dbReference type="OrthoDB" id="310654at2759"/>
<dbReference type="SUPFAM" id="SSF55035">
    <property type="entry name" value="NAD-binding domain of HMG-CoA reductase"/>
    <property type="match status" value="1"/>
</dbReference>
<dbReference type="Gene3D" id="3.90.770.10">
    <property type="entry name" value="3-hydroxy-3-methylglutaryl-coenzyme A Reductase, Chain A, domain 2"/>
    <property type="match status" value="1"/>
</dbReference>
<keyword evidence="9" id="KW-0812">Transmembrane</keyword>
<keyword evidence="7" id="KW-1207">Sterol metabolism</keyword>
<dbReference type="EMBL" id="KZ825954">
    <property type="protein sequence ID" value="PYH91154.1"/>
    <property type="molecule type" value="Genomic_DNA"/>
</dbReference>
<dbReference type="InterPro" id="IPR002202">
    <property type="entry name" value="HMG_CoA_Rdtase"/>
</dbReference>
<dbReference type="AlphaFoldDB" id="A0A319D1H4"/>
<gene>
    <name evidence="10" type="ORF">BO71DRAFT_359988</name>
</gene>
<keyword evidence="9" id="KW-0472">Membrane</keyword>
<evidence type="ECO:0000256" key="6">
    <source>
        <dbReference type="ARBA" id="ARBA00023011"/>
    </source>
</evidence>
<keyword evidence="5" id="KW-0560">Oxidoreductase</keyword>
<dbReference type="SUPFAM" id="SSF56542">
    <property type="entry name" value="Substrate-binding domain of HMG-CoA reductase"/>
    <property type="match status" value="1"/>
</dbReference>
<evidence type="ECO:0000256" key="9">
    <source>
        <dbReference type="SAM" id="Phobius"/>
    </source>
</evidence>
<dbReference type="InterPro" id="IPR004554">
    <property type="entry name" value="HMG_CoA_Rdtase_eu_arc"/>
</dbReference>
<reference evidence="10 11" key="1">
    <citation type="submission" date="2018-02" db="EMBL/GenBank/DDBJ databases">
        <title>The genomes of Aspergillus section Nigri reveals drivers in fungal speciation.</title>
        <authorList>
            <consortium name="DOE Joint Genome Institute"/>
            <person name="Vesth T.C."/>
            <person name="Nybo J."/>
            <person name="Theobald S."/>
            <person name="Brandl J."/>
            <person name="Frisvad J.C."/>
            <person name="Nielsen K.F."/>
            <person name="Lyhne E.K."/>
            <person name="Kogle M.E."/>
            <person name="Kuo A."/>
            <person name="Riley R."/>
            <person name="Clum A."/>
            <person name="Nolan M."/>
            <person name="Lipzen A."/>
            <person name="Salamov A."/>
            <person name="Henrissat B."/>
            <person name="Wiebenga A."/>
            <person name="De vries R.P."/>
            <person name="Grigoriev I.V."/>
            <person name="Mortensen U.H."/>
            <person name="Andersen M.R."/>
            <person name="Baker S.E."/>
        </authorList>
    </citation>
    <scope>NUCLEOTIDE SEQUENCE [LARGE SCALE GENOMIC DNA]</scope>
    <source>
        <strain evidence="10 11">CBS 707.79</strain>
    </source>
</reference>
<evidence type="ECO:0000256" key="8">
    <source>
        <dbReference type="ARBA" id="ARBA00023221"/>
    </source>
</evidence>
<dbReference type="GO" id="GO:0008299">
    <property type="term" value="P:isoprenoid biosynthetic process"/>
    <property type="evidence" value="ECO:0007669"/>
    <property type="project" value="InterPro"/>
</dbReference>
<evidence type="ECO:0000313" key="10">
    <source>
        <dbReference type="EMBL" id="PYH91154.1"/>
    </source>
</evidence>
<organism evidence="10 11">
    <name type="scientific">Aspergillus ellipticus CBS 707.79</name>
    <dbReference type="NCBI Taxonomy" id="1448320"/>
    <lineage>
        <taxon>Eukaryota</taxon>
        <taxon>Fungi</taxon>
        <taxon>Dikarya</taxon>
        <taxon>Ascomycota</taxon>
        <taxon>Pezizomycotina</taxon>
        <taxon>Eurotiomycetes</taxon>
        <taxon>Eurotiomycetidae</taxon>
        <taxon>Eurotiales</taxon>
        <taxon>Aspergillaceae</taxon>
        <taxon>Aspergillus</taxon>
        <taxon>Aspergillus subgen. Circumdati</taxon>
    </lineage>
</organism>
<dbReference type="InterPro" id="IPR009029">
    <property type="entry name" value="HMG_CoA_Rdtase_sub-bd_dom_sf"/>
</dbReference>
<keyword evidence="11" id="KW-1185">Reference proteome</keyword>
<dbReference type="Proteomes" id="UP000247810">
    <property type="component" value="Unassembled WGS sequence"/>
</dbReference>
<dbReference type="GO" id="GO:0004420">
    <property type="term" value="F:hydroxymethylglutaryl-CoA reductase (NADPH) activity"/>
    <property type="evidence" value="ECO:0007669"/>
    <property type="project" value="UniProtKB-EC"/>
</dbReference>
<evidence type="ECO:0000256" key="7">
    <source>
        <dbReference type="ARBA" id="ARBA00023166"/>
    </source>
</evidence>
<dbReference type="GO" id="GO:0016126">
    <property type="term" value="P:sterol biosynthetic process"/>
    <property type="evidence" value="ECO:0007669"/>
    <property type="project" value="UniProtKB-KW"/>
</dbReference>
<dbReference type="PRINTS" id="PR00071">
    <property type="entry name" value="HMGCOARDTASE"/>
</dbReference>
<evidence type="ECO:0000256" key="1">
    <source>
        <dbReference type="ARBA" id="ARBA00007661"/>
    </source>
</evidence>
<dbReference type="GO" id="GO:0015936">
    <property type="term" value="P:coenzyme A metabolic process"/>
    <property type="evidence" value="ECO:0007669"/>
    <property type="project" value="InterPro"/>
</dbReference>
<dbReference type="Gene3D" id="3.30.70.420">
    <property type="entry name" value="Hydroxymethylglutaryl-CoA reductase, class I/II, NAD/NADP-binding domain"/>
    <property type="match status" value="1"/>
</dbReference>
<keyword evidence="4" id="KW-0444">Lipid biosynthesis</keyword>
<keyword evidence="6" id="KW-0756">Sterol biosynthesis</keyword>
<evidence type="ECO:0000256" key="5">
    <source>
        <dbReference type="ARBA" id="ARBA00023002"/>
    </source>
</evidence>